<evidence type="ECO:0000256" key="1">
    <source>
        <dbReference type="SAM" id="MobiDB-lite"/>
    </source>
</evidence>
<sequence>MTVQSHPSHLYSLPNELLLHILSYLTTLELLSLAPVSCRAHALVVRLIHARLRAAANPPEHTLLLECFPPSAKLAAPPFYCTYLSTKGLDVGIDGQDVSGGETCAEGEAGAKADVGQLGQLYGLYSRFRPLRTLPERVARRHPAGDVPGSRTFEAAAQQVAQASGSGNSSSDEAGPSGGDNSDSSDTGGGGMPRSIEGRLIDRGPVTQFLALDSHELFTQICTIANLVKLGPRRGLFNQFVEVEEGVVRVWKDWLRRVADGTTRMRAATGGSGPRDEGKGKGREREKENGVDVEFDEERTLWVRTKKNVGLRFNVRERRYWREAPLLIHADEDMPVSYDVEYEELLVRTAHLLLMVERSSTQLDLSGKAVVFGSF</sequence>
<feature type="domain" description="F-box" evidence="2">
    <location>
        <begin position="7"/>
        <end position="55"/>
    </location>
</feature>
<evidence type="ECO:0000313" key="3">
    <source>
        <dbReference type="EMBL" id="KAF2455051.1"/>
    </source>
</evidence>
<dbReference type="InterPro" id="IPR036047">
    <property type="entry name" value="F-box-like_dom_sf"/>
</dbReference>
<proteinExistence type="predicted"/>
<dbReference type="OrthoDB" id="9981546at2759"/>
<gene>
    <name evidence="3" type="ORF">BDY21DRAFT_387177</name>
</gene>
<feature type="region of interest" description="Disordered" evidence="1">
    <location>
        <begin position="265"/>
        <end position="290"/>
    </location>
</feature>
<accession>A0A6A6NTH9</accession>
<dbReference type="CDD" id="cd09917">
    <property type="entry name" value="F-box_SF"/>
    <property type="match status" value="1"/>
</dbReference>
<reference evidence="3" key="1">
    <citation type="journal article" date="2020" name="Stud. Mycol.">
        <title>101 Dothideomycetes genomes: a test case for predicting lifestyles and emergence of pathogens.</title>
        <authorList>
            <person name="Haridas S."/>
            <person name="Albert R."/>
            <person name="Binder M."/>
            <person name="Bloem J."/>
            <person name="Labutti K."/>
            <person name="Salamov A."/>
            <person name="Andreopoulos B."/>
            <person name="Baker S."/>
            <person name="Barry K."/>
            <person name="Bills G."/>
            <person name="Bluhm B."/>
            <person name="Cannon C."/>
            <person name="Castanera R."/>
            <person name="Culley D."/>
            <person name="Daum C."/>
            <person name="Ezra D."/>
            <person name="Gonzalez J."/>
            <person name="Henrissat B."/>
            <person name="Kuo A."/>
            <person name="Liang C."/>
            <person name="Lipzen A."/>
            <person name="Lutzoni F."/>
            <person name="Magnuson J."/>
            <person name="Mondo S."/>
            <person name="Nolan M."/>
            <person name="Ohm R."/>
            <person name="Pangilinan J."/>
            <person name="Park H.-J."/>
            <person name="Ramirez L."/>
            <person name="Alfaro M."/>
            <person name="Sun H."/>
            <person name="Tritt A."/>
            <person name="Yoshinaga Y."/>
            <person name="Zwiers L.-H."/>
            <person name="Turgeon B."/>
            <person name="Goodwin S."/>
            <person name="Spatafora J."/>
            <person name="Crous P."/>
            <person name="Grigoriev I."/>
        </authorList>
    </citation>
    <scope>NUCLEOTIDE SEQUENCE</scope>
    <source>
        <strain evidence="3">ATCC 16933</strain>
    </source>
</reference>
<feature type="compositionally biased region" description="Low complexity" evidence="1">
    <location>
        <begin position="156"/>
        <end position="186"/>
    </location>
</feature>
<keyword evidence="4" id="KW-1185">Reference proteome</keyword>
<dbReference type="SUPFAM" id="SSF81383">
    <property type="entry name" value="F-box domain"/>
    <property type="match status" value="1"/>
</dbReference>
<protein>
    <recommendedName>
        <fullName evidence="2">F-box domain-containing protein</fullName>
    </recommendedName>
</protein>
<dbReference type="Gene3D" id="1.20.1280.50">
    <property type="match status" value="1"/>
</dbReference>
<dbReference type="EMBL" id="MU001688">
    <property type="protein sequence ID" value="KAF2455051.1"/>
    <property type="molecule type" value="Genomic_DNA"/>
</dbReference>
<dbReference type="Pfam" id="PF12937">
    <property type="entry name" value="F-box-like"/>
    <property type="match status" value="1"/>
</dbReference>
<dbReference type="AlphaFoldDB" id="A0A6A6NTH9"/>
<organism evidence="3 4">
    <name type="scientific">Lineolata rhizophorae</name>
    <dbReference type="NCBI Taxonomy" id="578093"/>
    <lineage>
        <taxon>Eukaryota</taxon>
        <taxon>Fungi</taxon>
        <taxon>Dikarya</taxon>
        <taxon>Ascomycota</taxon>
        <taxon>Pezizomycotina</taxon>
        <taxon>Dothideomycetes</taxon>
        <taxon>Dothideomycetes incertae sedis</taxon>
        <taxon>Lineolatales</taxon>
        <taxon>Lineolataceae</taxon>
        <taxon>Lineolata</taxon>
    </lineage>
</organism>
<feature type="compositionally biased region" description="Basic and acidic residues" evidence="1">
    <location>
        <begin position="274"/>
        <end position="290"/>
    </location>
</feature>
<dbReference type="Proteomes" id="UP000799766">
    <property type="component" value="Unassembled WGS sequence"/>
</dbReference>
<dbReference type="PROSITE" id="PS50181">
    <property type="entry name" value="FBOX"/>
    <property type="match status" value="1"/>
</dbReference>
<feature type="region of interest" description="Disordered" evidence="1">
    <location>
        <begin position="156"/>
        <end position="198"/>
    </location>
</feature>
<evidence type="ECO:0000259" key="2">
    <source>
        <dbReference type="PROSITE" id="PS50181"/>
    </source>
</evidence>
<evidence type="ECO:0000313" key="4">
    <source>
        <dbReference type="Proteomes" id="UP000799766"/>
    </source>
</evidence>
<dbReference type="InterPro" id="IPR001810">
    <property type="entry name" value="F-box_dom"/>
</dbReference>
<name>A0A6A6NTH9_9PEZI</name>